<reference evidence="3 4" key="1">
    <citation type="submission" date="2019-11" db="EMBL/GenBank/DDBJ databases">
        <title>Whole-genome sequencing of Allorhizobium vitis.</title>
        <authorList>
            <person name="Gan H.M."/>
            <person name="Savka M.A."/>
        </authorList>
    </citation>
    <scope>NUCLEOTIDE SEQUENCE [LARGE SCALE GENOMIC DNA]</scope>
    <source>
        <strain evidence="2 4">RF2/1</strain>
        <strain evidence="1 3">T1/7</strain>
    </source>
</reference>
<accession>A0ABD6H8M8</accession>
<dbReference type="EMBL" id="MBFA02000007">
    <property type="protein sequence ID" value="MUP10691.1"/>
    <property type="molecule type" value="Genomic_DNA"/>
</dbReference>
<protein>
    <submittedName>
        <fullName evidence="2">Uncharacterized protein</fullName>
    </submittedName>
</protein>
<dbReference type="AlphaFoldDB" id="A0ABD6H8M8"/>
<proteinExistence type="predicted"/>
<name>A0ABD6H8M8_AGRVI</name>
<organism evidence="2 4">
    <name type="scientific">Agrobacterium vitis</name>
    <name type="common">Rhizobium vitis</name>
    <dbReference type="NCBI Taxonomy" id="373"/>
    <lineage>
        <taxon>Bacteria</taxon>
        <taxon>Pseudomonadati</taxon>
        <taxon>Pseudomonadota</taxon>
        <taxon>Alphaproteobacteria</taxon>
        <taxon>Hyphomicrobiales</taxon>
        <taxon>Rhizobiaceae</taxon>
        <taxon>Rhizobium/Agrobacterium group</taxon>
        <taxon>Agrobacterium</taxon>
    </lineage>
</organism>
<dbReference type="Proteomes" id="UP000179536">
    <property type="component" value="Unassembled WGS sequence"/>
</dbReference>
<gene>
    <name evidence="2" type="ORF">BBK91_012495</name>
    <name evidence="1" type="ORF">BBL17_011440</name>
</gene>
<evidence type="ECO:0000313" key="4">
    <source>
        <dbReference type="Proteomes" id="UP000179536"/>
    </source>
</evidence>
<evidence type="ECO:0000313" key="3">
    <source>
        <dbReference type="Proteomes" id="UP000179454"/>
    </source>
</evidence>
<dbReference type="Proteomes" id="UP000179454">
    <property type="component" value="Unassembled WGS sequence"/>
</dbReference>
<sequence>MILSTELRNVSASIQAMCGRTLISLRDLEQFATLLGTLADLAKNLEDEVAVHRLAEAGKAGRAIVDRLATEQFAGLVKDADSKIIRPDFGGRS</sequence>
<keyword evidence="3" id="KW-1185">Reference proteome</keyword>
<comment type="caution">
    <text evidence="2">The sequence shown here is derived from an EMBL/GenBank/DDBJ whole genome shotgun (WGS) entry which is preliminary data.</text>
</comment>
<evidence type="ECO:0000313" key="2">
    <source>
        <dbReference type="EMBL" id="MUP10691.1"/>
    </source>
</evidence>
<evidence type="ECO:0000313" key="1">
    <source>
        <dbReference type="EMBL" id="MUO42395.1"/>
    </source>
</evidence>
<dbReference type="EMBL" id="MBFE02000006">
    <property type="protein sequence ID" value="MUO42395.1"/>
    <property type="molecule type" value="Genomic_DNA"/>
</dbReference>
<dbReference type="RefSeq" id="WP_041696860.1">
    <property type="nucleotide sequence ID" value="NZ_AP023279.1"/>
</dbReference>